<reference evidence="1" key="1">
    <citation type="submission" date="2023-07" db="EMBL/GenBank/DDBJ databases">
        <title>draft genome sequence of fig (Ficus carica).</title>
        <authorList>
            <person name="Takahashi T."/>
            <person name="Nishimura K."/>
        </authorList>
    </citation>
    <scope>NUCLEOTIDE SEQUENCE</scope>
</reference>
<dbReference type="EMBL" id="BTGU01008046">
    <property type="protein sequence ID" value="GMN23423.1"/>
    <property type="molecule type" value="Genomic_DNA"/>
</dbReference>
<protein>
    <submittedName>
        <fullName evidence="1">Uncharacterized protein</fullName>
    </submittedName>
</protein>
<sequence length="155" mass="17259">MMPTEDELKDPWVARLYLKNPSVVPNLPPKTSAPRLSFDTNFEWWEFQKEIRGEVVSIKKRLVALEKGQKKSNKLMRTVIKMLAANISEKGQRKAHATFHVNSSQKTKVHTAESDALKTTSPHIGTGSQDTMIFDSDIGAAADMGVQGHGVPDCR</sequence>
<proteinExistence type="predicted"/>
<organism evidence="1 3">
    <name type="scientific">Ficus carica</name>
    <name type="common">Common fig</name>
    <dbReference type="NCBI Taxonomy" id="3494"/>
    <lineage>
        <taxon>Eukaryota</taxon>
        <taxon>Viridiplantae</taxon>
        <taxon>Streptophyta</taxon>
        <taxon>Embryophyta</taxon>
        <taxon>Tracheophyta</taxon>
        <taxon>Spermatophyta</taxon>
        <taxon>Magnoliopsida</taxon>
        <taxon>eudicotyledons</taxon>
        <taxon>Gunneridae</taxon>
        <taxon>Pentapetalae</taxon>
        <taxon>rosids</taxon>
        <taxon>fabids</taxon>
        <taxon>Rosales</taxon>
        <taxon>Moraceae</taxon>
        <taxon>Ficeae</taxon>
        <taxon>Ficus</taxon>
    </lineage>
</organism>
<dbReference type="Proteomes" id="UP001187192">
    <property type="component" value="Unassembled WGS sequence"/>
</dbReference>
<evidence type="ECO:0000313" key="3">
    <source>
        <dbReference type="Proteomes" id="UP001187192"/>
    </source>
</evidence>
<comment type="caution">
    <text evidence="1">The sequence shown here is derived from an EMBL/GenBank/DDBJ whole genome shotgun (WGS) entry which is preliminary data.</text>
</comment>
<gene>
    <name evidence="1" type="ORF">TIFTF001_050278</name>
    <name evidence="2" type="ORF">TIFTF001_050280</name>
</gene>
<evidence type="ECO:0000313" key="2">
    <source>
        <dbReference type="EMBL" id="GMN23423.1"/>
    </source>
</evidence>
<evidence type="ECO:0000313" key="1">
    <source>
        <dbReference type="EMBL" id="GMN23406.1"/>
    </source>
</evidence>
<name>A0AA87ZEW8_FICCA</name>
<dbReference type="AlphaFoldDB" id="A0AA87ZEW8"/>
<accession>A0AA87ZEW8</accession>
<dbReference type="EMBL" id="BTGU01008045">
    <property type="protein sequence ID" value="GMN23406.1"/>
    <property type="molecule type" value="Genomic_DNA"/>
</dbReference>
<keyword evidence="3" id="KW-1185">Reference proteome</keyword>